<dbReference type="InterPro" id="IPR011009">
    <property type="entry name" value="Kinase-like_dom_sf"/>
</dbReference>
<evidence type="ECO:0000313" key="5">
    <source>
        <dbReference type="Proteomes" id="UP000683000"/>
    </source>
</evidence>
<evidence type="ECO:0000256" key="1">
    <source>
        <dbReference type="ARBA" id="ARBA00022741"/>
    </source>
</evidence>
<dbReference type="Gene3D" id="1.10.510.10">
    <property type="entry name" value="Transferase(Phosphotransferase) domain 1"/>
    <property type="match status" value="1"/>
</dbReference>
<evidence type="ECO:0000313" key="4">
    <source>
        <dbReference type="EMBL" id="KAG6370817.1"/>
    </source>
</evidence>
<dbReference type="GO" id="GO:0005524">
    <property type="term" value="F:ATP binding"/>
    <property type="evidence" value="ECO:0007669"/>
    <property type="project" value="UniProtKB-KW"/>
</dbReference>
<feature type="domain" description="Protein kinase" evidence="3">
    <location>
        <begin position="24"/>
        <end position="164"/>
    </location>
</feature>
<dbReference type="Proteomes" id="UP000683000">
    <property type="component" value="Unassembled WGS sequence"/>
</dbReference>
<dbReference type="SUPFAM" id="SSF56112">
    <property type="entry name" value="Protein kinase-like (PK-like)"/>
    <property type="match status" value="1"/>
</dbReference>
<dbReference type="PANTHER" id="PTHR27001:SF931">
    <property type="entry name" value="OS11G0664100 PROTEIN"/>
    <property type="match status" value="1"/>
</dbReference>
<name>A0A8I2YF93_9AGAM</name>
<dbReference type="Pfam" id="PF07714">
    <property type="entry name" value="PK_Tyr_Ser-Thr"/>
    <property type="match status" value="1"/>
</dbReference>
<dbReference type="PROSITE" id="PS50011">
    <property type="entry name" value="PROTEIN_KINASE_DOM"/>
    <property type="match status" value="1"/>
</dbReference>
<gene>
    <name evidence="4" type="ORF">JVT61DRAFT_11028</name>
</gene>
<sequence length="164" mass="18036">MSSRTISSQLEGRPLADLTEQVARESAIHIDGGAFGDVYKCRRYTSGSSSLVAVKTPRYFASEDPEENKRKLELNNKIVRRELGLLRRVEHSNTVPLLGVTHGFGPTLAAVSPWMANGTLHSFLKNKGQTLSIVERLKLVHGIGSGLDYRAFSSLLGPFIFLIP</sequence>
<comment type="caution">
    <text evidence="4">The sequence shown here is derived from an EMBL/GenBank/DDBJ whole genome shotgun (WGS) entry which is preliminary data.</text>
</comment>
<keyword evidence="2" id="KW-0067">ATP-binding</keyword>
<dbReference type="PANTHER" id="PTHR27001">
    <property type="entry name" value="OS01G0253100 PROTEIN"/>
    <property type="match status" value="1"/>
</dbReference>
<protein>
    <recommendedName>
        <fullName evidence="3">Protein kinase domain-containing protein</fullName>
    </recommendedName>
</protein>
<reference evidence="4" key="1">
    <citation type="submission" date="2021-03" db="EMBL/GenBank/DDBJ databases">
        <title>Evolutionary innovations through gain and loss of genes in the ectomycorrhizal Boletales.</title>
        <authorList>
            <person name="Wu G."/>
            <person name="Miyauchi S."/>
            <person name="Morin E."/>
            <person name="Yang Z.-L."/>
            <person name="Xu J."/>
            <person name="Martin F.M."/>
        </authorList>
    </citation>
    <scope>NUCLEOTIDE SEQUENCE</scope>
    <source>
        <strain evidence="4">BR01</strain>
    </source>
</reference>
<organism evidence="4 5">
    <name type="scientific">Boletus reticuloceps</name>
    <dbReference type="NCBI Taxonomy" id="495285"/>
    <lineage>
        <taxon>Eukaryota</taxon>
        <taxon>Fungi</taxon>
        <taxon>Dikarya</taxon>
        <taxon>Basidiomycota</taxon>
        <taxon>Agaricomycotina</taxon>
        <taxon>Agaricomycetes</taxon>
        <taxon>Agaricomycetidae</taxon>
        <taxon>Boletales</taxon>
        <taxon>Boletineae</taxon>
        <taxon>Boletaceae</taxon>
        <taxon>Boletoideae</taxon>
        <taxon>Boletus</taxon>
    </lineage>
</organism>
<dbReference type="GO" id="GO:0005886">
    <property type="term" value="C:plasma membrane"/>
    <property type="evidence" value="ECO:0007669"/>
    <property type="project" value="TreeGrafter"/>
</dbReference>
<dbReference type="OrthoDB" id="2683818at2759"/>
<dbReference type="AlphaFoldDB" id="A0A8I2YF93"/>
<evidence type="ECO:0000259" key="3">
    <source>
        <dbReference type="PROSITE" id="PS50011"/>
    </source>
</evidence>
<dbReference type="GO" id="GO:0004672">
    <property type="term" value="F:protein kinase activity"/>
    <property type="evidence" value="ECO:0007669"/>
    <property type="project" value="InterPro"/>
</dbReference>
<dbReference type="InterPro" id="IPR000719">
    <property type="entry name" value="Prot_kinase_dom"/>
</dbReference>
<dbReference type="EMBL" id="JAGFBS010000044">
    <property type="protein sequence ID" value="KAG6370817.1"/>
    <property type="molecule type" value="Genomic_DNA"/>
</dbReference>
<proteinExistence type="predicted"/>
<keyword evidence="5" id="KW-1185">Reference proteome</keyword>
<accession>A0A8I2YF93</accession>
<dbReference type="InterPro" id="IPR001245">
    <property type="entry name" value="Ser-Thr/Tyr_kinase_cat_dom"/>
</dbReference>
<evidence type="ECO:0000256" key="2">
    <source>
        <dbReference type="ARBA" id="ARBA00022840"/>
    </source>
</evidence>
<keyword evidence="1" id="KW-0547">Nucleotide-binding</keyword>